<protein>
    <submittedName>
        <fullName evidence="1">Uncharacterized protein</fullName>
    </submittedName>
</protein>
<evidence type="ECO:0000313" key="1">
    <source>
        <dbReference type="EMBL" id="CAI2367638.1"/>
    </source>
</evidence>
<keyword evidence="2" id="KW-1185">Reference proteome</keyword>
<proteinExistence type="predicted"/>
<accession>A0AAD1UI21</accession>
<comment type="caution">
    <text evidence="1">The sequence shown here is derived from an EMBL/GenBank/DDBJ whole genome shotgun (WGS) entry which is preliminary data.</text>
</comment>
<gene>
    <name evidence="1" type="ORF">ECRASSUSDP1_LOCUS8926</name>
</gene>
<organism evidence="1 2">
    <name type="scientific">Euplotes crassus</name>
    <dbReference type="NCBI Taxonomy" id="5936"/>
    <lineage>
        <taxon>Eukaryota</taxon>
        <taxon>Sar</taxon>
        <taxon>Alveolata</taxon>
        <taxon>Ciliophora</taxon>
        <taxon>Intramacronucleata</taxon>
        <taxon>Spirotrichea</taxon>
        <taxon>Hypotrichia</taxon>
        <taxon>Euplotida</taxon>
        <taxon>Euplotidae</taxon>
        <taxon>Moneuplotes</taxon>
    </lineage>
</organism>
<dbReference type="EMBL" id="CAMPGE010008753">
    <property type="protein sequence ID" value="CAI2367638.1"/>
    <property type="molecule type" value="Genomic_DNA"/>
</dbReference>
<sequence>MDTNSKNNNIWDDIDCTVTDEYNQPGKTNNVYQWKPTKNILVEDKGSDCSAIWMAASHDQQDEEPIQMPEREKIIAKLNMTEDTPRALPDMFLSCQAEDQGFSKGLRNQKKSKFFLSPGQKVNPAGNMKNWKEKCKIHQQMASPKILQSMRPRSAESPHQS</sequence>
<dbReference type="Proteomes" id="UP001295684">
    <property type="component" value="Unassembled WGS sequence"/>
</dbReference>
<evidence type="ECO:0000313" key="2">
    <source>
        <dbReference type="Proteomes" id="UP001295684"/>
    </source>
</evidence>
<reference evidence="1" key="1">
    <citation type="submission" date="2023-07" db="EMBL/GenBank/DDBJ databases">
        <authorList>
            <consortium name="AG Swart"/>
            <person name="Singh M."/>
            <person name="Singh A."/>
            <person name="Seah K."/>
            <person name="Emmerich C."/>
        </authorList>
    </citation>
    <scope>NUCLEOTIDE SEQUENCE</scope>
    <source>
        <strain evidence="1">DP1</strain>
    </source>
</reference>
<name>A0AAD1UI21_EUPCR</name>
<dbReference type="AlphaFoldDB" id="A0AAD1UI21"/>